<accession>A0A3A5M9K4</accession>
<evidence type="ECO:0000313" key="2">
    <source>
        <dbReference type="EMBL" id="RJT86817.1"/>
    </source>
</evidence>
<evidence type="ECO:0000256" key="1">
    <source>
        <dbReference type="SAM" id="MobiDB-lite"/>
    </source>
</evidence>
<dbReference type="EMBL" id="QZVS01000093">
    <property type="protein sequence ID" value="RJT86817.1"/>
    <property type="molecule type" value="Genomic_DNA"/>
</dbReference>
<evidence type="ECO:0000313" key="3">
    <source>
        <dbReference type="Proteomes" id="UP000272015"/>
    </source>
</evidence>
<organism evidence="2 3">
    <name type="scientific">Cryobacterium melibiosiphilum</name>
    <dbReference type="NCBI Taxonomy" id="995039"/>
    <lineage>
        <taxon>Bacteria</taxon>
        <taxon>Bacillati</taxon>
        <taxon>Actinomycetota</taxon>
        <taxon>Actinomycetes</taxon>
        <taxon>Micrococcales</taxon>
        <taxon>Microbacteriaceae</taxon>
        <taxon>Cryobacterium</taxon>
    </lineage>
</organism>
<feature type="region of interest" description="Disordered" evidence="1">
    <location>
        <begin position="72"/>
        <end position="94"/>
    </location>
</feature>
<name>A0A3A5M9K4_9MICO</name>
<comment type="caution">
    <text evidence="2">The sequence shown here is derived from an EMBL/GenBank/DDBJ whole genome shotgun (WGS) entry which is preliminary data.</text>
</comment>
<sequence length="94" mass="10156">MLMKTTGSEESLPPDDPGGYGGAVDGWAGSDDWAGPDGVSLDDWAGLDDWVGLDDRVDVQIVADYELQRWADIEHEEPADPEAVPVPPDRFATE</sequence>
<proteinExistence type="predicted"/>
<gene>
    <name evidence="2" type="ORF">D6T64_16880</name>
</gene>
<protein>
    <submittedName>
        <fullName evidence="2">Uncharacterized protein</fullName>
    </submittedName>
</protein>
<dbReference type="Proteomes" id="UP000272015">
    <property type="component" value="Unassembled WGS sequence"/>
</dbReference>
<dbReference type="AlphaFoldDB" id="A0A3A5M9K4"/>
<feature type="non-terminal residue" evidence="2">
    <location>
        <position position="94"/>
    </location>
</feature>
<feature type="region of interest" description="Disordered" evidence="1">
    <location>
        <begin position="1"/>
        <end position="39"/>
    </location>
</feature>
<keyword evidence="3" id="KW-1185">Reference proteome</keyword>
<reference evidence="2 3" key="1">
    <citation type="submission" date="2018-09" db="EMBL/GenBank/DDBJ databases">
        <title>Novel species of Cryobacterium.</title>
        <authorList>
            <person name="Liu Q."/>
            <person name="Xin Y.-H."/>
        </authorList>
    </citation>
    <scope>NUCLEOTIDE SEQUENCE [LARGE SCALE GENOMIC DNA]</scope>
    <source>
        <strain evidence="2 3">Hh39</strain>
    </source>
</reference>